<dbReference type="PANTHER" id="PTHR11592">
    <property type="entry name" value="GLUTATHIONE PEROXIDASE"/>
    <property type="match status" value="1"/>
</dbReference>
<comment type="similarity">
    <text evidence="1 5">Belongs to the glutathione peroxidase family.</text>
</comment>
<dbReference type="Gene3D" id="3.40.30.10">
    <property type="entry name" value="Glutaredoxin"/>
    <property type="match status" value="1"/>
</dbReference>
<reference evidence="6 7" key="1">
    <citation type="submission" date="2019-04" db="EMBL/GenBank/DDBJ databases">
        <authorList>
            <person name="Van Vliet M D."/>
        </authorList>
    </citation>
    <scope>NUCLEOTIDE SEQUENCE [LARGE SCALE GENOMIC DNA]</scope>
    <source>
        <strain evidence="6 7">F21</strain>
    </source>
</reference>
<sequence>MKLKATMAITTLALLSGCVAEQKKEVPMTGIYNIEAQTIGGKTIKLEAYKDKVLLIVNTASKCGFTSQYDGLQKLYEAYEGKGFVVLGFPSNDFLKQEPGSNEEIASFCKLNYGVTFPLFQKVVVKGKDQHPLYRYLTSEEANPGFGGKISWNFNKFLINREGKVVGRFGSRTKPNDKKLVEAIKTELAK</sequence>
<dbReference type="InterPro" id="IPR036249">
    <property type="entry name" value="Thioredoxin-like_sf"/>
</dbReference>
<dbReference type="PROSITE" id="PS51257">
    <property type="entry name" value="PROKAR_LIPOPROTEIN"/>
    <property type="match status" value="1"/>
</dbReference>
<dbReference type="InterPro" id="IPR029759">
    <property type="entry name" value="GPX_AS"/>
</dbReference>
<evidence type="ECO:0000256" key="5">
    <source>
        <dbReference type="RuleBase" id="RU000499"/>
    </source>
</evidence>
<organism evidence="6 7">
    <name type="scientific">Pontiella sulfatireligans</name>
    <dbReference type="NCBI Taxonomy" id="2750658"/>
    <lineage>
        <taxon>Bacteria</taxon>
        <taxon>Pseudomonadati</taxon>
        <taxon>Kiritimatiellota</taxon>
        <taxon>Kiritimatiellia</taxon>
        <taxon>Kiritimatiellales</taxon>
        <taxon>Pontiellaceae</taxon>
        <taxon>Pontiella</taxon>
    </lineage>
</organism>
<evidence type="ECO:0000256" key="2">
    <source>
        <dbReference type="ARBA" id="ARBA00022559"/>
    </source>
</evidence>
<dbReference type="PROSITE" id="PS00460">
    <property type="entry name" value="GLUTATHIONE_PEROXID_1"/>
    <property type="match status" value="1"/>
</dbReference>
<evidence type="ECO:0000256" key="1">
    <source>
        <dbReference type="ARBA" id="ARBA00006926"/>
    </source>
</evidence>
<evidence type="ECO:0000256" key="3">
    <source>
        <dbReference type="ARBA" id="ARBA00023002"/>
    </source>
</evidence>
<dbReference type="GO" id="GO:0034599">
    <property type="term" value="P:cellular response to oxidative stress"/>
    <property type="evidence" value="ECO:0007669"/>
    <property type="project" value="TreeGrafter"/>
</dbReference>
<protein>
    <recommendedName>
        <fullName evidence="5">Glutathione peroxidase</fullName>
    </recommendedName>
</protein>
<dbReference type="Proteomes" id="UP000346198">
    <property type="component" value="Unassembled WGS sequence"/>
</dbReference>
<proteinExistence type="inferred from homology"/>
<dbReference type="RefSeq" id="WP_246044476.1">
    <property type="nucleotide sequence ID" value="NZ_CAAHFH010000002.1"/>
</dbReference>
<dbReference type="CDD" id="cd00340">
    <property type="entry name" value="GSH_Peroxidase"/>
    <property type="match status" value="1"/>
</dbReference>
<keyword evidence="2 5" id="KW-0575">Peroxidase</keyword>
<dbReference type="PIRSF" id="PIRSF000303">
    <property type="entry name" value="Glutathion_perox"/>
    <property type="match status" value="1"/>
</dbReference>
<accession>A0A6C2UPG4</accession>
<dbReference type="PROSITE" id="PS51355">
    <property type="entry name" value="GLUTATHIONE_PEROXID_3"/>
    <property type="match status" value="1"/>
</dbReference>
<name>A0A6C2UPG4_9BACT</name>
<gene>
    <name evidence="6" type="primary">bsaA</name>
    <name evidence="6" type="ORF">SCARR_03232</name>
</gene>
<dbReference type="Pfam" id="PF00255">
    <property type="entry name" value="GSHPx"/>
    <property type="match status" value="1"/>
</dbReference>
<dbReference type="AlphaFoldDB" id="A0A6C2UPG4"/>
<dbReference type="PANTHER" id="PTHR11592:SF78">
    <property type="entry name" value="GLUTATHIONE PEROXIDASE"/>
    <property type="match status" value="1"/>
</dbReference>
<dbReference type="SUPFAM" id="SSF52833">
    <property type="entry name" value="Thioredoxin-like"/>
    <property type="match status" value="1"/>
</dbReference>
<dbReference type="GO" id="GO:0004601">
    <property type="term" value="F:peroxidase activity"/>
    <property type="evidence" value="ECO:0007669"/>
    <property type="project" value="UniProtKB-KW"/>
</dbReference>
<evidence type="ECO:0000313" key="7">
    <source>
        <dbReference type="Proteomes" id="UP000346198"/>
    </source>
</evidence>
<dbReference type="EMBL" id="CAAHFH010000002">
    <property type="protein sequence ID" value="VGO21161.1"/>
    <property type="molecule type" value="Genomic_DNA"/>
</dbReference>
<dbReference type="FunFam" id="3.40.30.10:FF:000010">
    <property type="entry name" value="Glutathione peroxidase"/>
    <property type="match status" value="1"/>
</dbReference>
<feature type="active site" evidence="4">
    <location>
        <position position="63"/>
    </location>
</feature>
<evidence type="ECO:0000313" key="6">
    <source>
        <dbReference type="EMBL" id="VGO21161.1"/>
    </source>
</evidence>
<dbReference type="PRINTS" id="PR01011">
    <property type="entry name" value="GLUTPROXDASE"/>
</dbReference>
<keyword evidence="3 5" id="KW-0560">Oxidoreductase</keyword>
<dbReference type="InterPro" id="IPR000889">
    <property type="entry name" value="Glutathione_peroxidase"/>
</dbReference>
<keyword evidence="7" id="KW-1185">Reference proteome</keyword>
<evidence type="ECO:0000256" key="4">
    <source>
        <dbReference type="PIRSR" id="PIRSR000303-1"/>
    </source>
</evidence>